<keyword evidence="14" id="KW-1185">Reference proteome</keyword>
<proteinExistence type="inferred from homology"/>
<evidence type="ECO:0000256" key="2">
    <source>
        <dbReference type="ARBA" id="ARBA00023015"/>
    </source>
</evidence>
<keyword evidence="2 10" id="KW-0805">Transcription regulation</keyword>
<comment type="subcellular location">
    <subcellularLocation>
        <location evidence="1 8 9">Nucleus</location>
    </subcellularLocation>
</comment>
<feature type="DNA-binding region" description="Homeobox" evidence="8">
    <location>
        <begin position="13"/>
        <end position="72"/>
    </location>
</feature>
<comment type="function">
    <text evidence="10">Transcription factor.</text>
</comment>
<dbReference type="GO" id="GO:0043565">
    <property type="term" value="F:sequence-specific DNA binding"/>
    <property type="evidence" value="ECO:0007669"/>
    <property type="project" value="TreeGrafter"/>
</dbReference>
<evidence type="ECO:0000313" key="13">
    <source>
        <dbReference type="EMBL" id="KAF8411119.1"/>
    </source>
</evidence>
<comment type="caution">
    <text evidence="13">The sequence shown here is derived from an EMBL/GenBank/DDBJ whole genome shotgun (WGS) entry which is preliminary data.</text>
</comment>
<dbReference type="InterPro" id="IPR045224">
    <property type="entry name" value="HDZip_class_I_plant"/>
</dbReference>
<dbReference type="OrthoDB" id="6159439at2759"/>
<dbReference type="CDD" id="cd00086">
    <property type="entry name" value="homeodomain"/>
    <property type="match status" value="1"/>
</dbReference>
<dbReference type="InterPro" id="IPR017970">
    <property type="entry name" value="Homeobox_CS"/>
</dbReference>
<evidence type="ECO:0000256" key="1">
    <source>
        <dbReference type="ARBA" id="ARBA00004123"/>
    </source>
</evidence>
<dbReference type="OMA" id="ANDHYFT"/>
<dbReference type="GO" id="GO:0045893">
    <property type="term" value="P:positive regulation of DNA-templated transcription"/>
    <property type="evidence" value="ECO:0007669"/>
    <property type="project" value="TreeGrafter"/>
</dbReference>
<evidence type="ECO:0000256" key="7">
    <source>
        <dbReference type="ARBA" id="ARBA00025748"/>
    </source>
</evidence>
<comment type="similarity">
    <text evidence="7 10">Belongs to the HD-ZIP homeobox family. Class I subfamily.</text>
</comment>
<evidence type="ECO:0000256" key="9">
    <source>
        <dbReference type="RuleBase" id="RU000682"/>
    </source>
</evidence>
<evidence type="ECO:0000256" key="10">
    <source>
        <dbReference type="RuleBase" id="RU369038"/>
    </source>
</evidence>
<gene>
    <name evidence="13" type="ORF">HHK36_003658</name>
</gene>
<dbReference type="InterPro" id="IPR001356">
    <property type="entry name" value="HD"/>
</dbReference>
<keyword evidence="6 8" id="KW-0539">Nucleus</keyword>
<dbReference type="GO" id="GO:0005634">
    <property type="term" value="C:nucleus"/>
    <property type="evidence" value="ECO:0007669"/>
    <property type="project" value="UniProtKB-SubCell"/>
</dbReference>
<dbReference type="PRINTS" id="PR00031">
    <property type="entry name" value="HTHREPRESSR"/>
</dbReference>
<feature type="domain" description="Homeobox" evidence="12">
    <location>
        <begin position="11"/>
        <end position="71"/>
    </location>
</feature>
<dbReference type="PROSITE" id="PS00027">
    <property type="entry name" value="HOMEOBOX_1"/>
    <property type="match status" value="1"/>
</dbReference>
<evidence type="ECO:0000256" key="11">
    <source>
        <dbReference type="SAM" id="Coils"/>
    </source>
</evidence>
<dbReference type="PROSITE" id="PS50071">
    <property type="entry name" value="HOMEOBOX_2"/>
    <property type="match status" value="1"/>
</dbReference>
<dbReference type="SUPFAM" id="SSF46689">
    <property type="entry name" value="Homeodomain-like"/>
    <property type="match status" value="1"/>
</dbReference>
<dbReference type="Gene3D" id="1.10.10.60">
    <property type="entry name" value="Homeodomain-like"/>
    <property type="match status" value="1"/>
</dbReference>
<dbReference type="InterPro" id="IPR009057">
    <property type="entry name" value="Homeodomain-like_sf"/>
</dbReference>
<sequence length="145" mass="16782">MDNIQIQTLTHSTKRTKKRLTQNQVSLLEWSFNYNPKLEPERKMQLSRELGLAPRQVAIWYQNKRARSKTQSLEIDYNTLQQKLDTVLADKRRLEREVGRLRGELEKAHEILLASNPTHPPLSCDEAMNGSSSLAMEELYACLMG</sequence>
<reference evidence="13 14" key="1">
    <citation type="submission" date="2020-04" db="EMBL/GenBank/DDBJ databases">
        <title>Plant Genome Project.</title>
        <authorList>
            <person name="Zhang R.-G."/>
        </authorList>
    </citation>
    <scope>NUCLEOTIDE SEQUENCE [LARGE SCALE GENOMIC DNA]</scope>
    <source>
        <strain evidence="13">YNK0</strain>
        <tissue evidence="13">Leaf</tissue>
    </source>
</reference>
<feature type="coiled-coil region" evidence="11">
    <location>
        <begin position="63"/>
        <end position="111"/>
    </location>
</feature>
<dbReference type="EMBL" id="JABCRI010000002">
    <property type="protein sequence ID" value="KAF8411119.1"/>
    <property type="molecule type" value="Genomic_DNA"/>
</dbReference>
<keyword evidence="4 8" id="KW-0371">Homeobox</keyword>
<evidence type="ECO:0000256" key="5">
    <source>
        <dbReference type="ARBA" id="ARBA00023163"/>
    </source>
</evidence>
<evidence type="ECO:0000259" key="12">
    <source>
        <dbReference type="PROSITE" id="PS50071"/>
    </source>
</evidence>
<evidence type="ECO:0000256" key="4">
    <source>
        <dbReference type="ARBA" id="ARBA00023155"/>
    </source>
</evidence>
<dbReference type="InterPro" id="IPR000047">
    <property type="entry name" value="HTH_motif"/>
</dbReference>
<evidence type="ECO:0000256" key="3">
    <source>
        <dbReference type="ARBA" id="ARBA00023125"/>
    </source>
</evidence>
<dbReference type="PANTHER" id="PTHR24326:SF522">
    <property type="entry name" value="HOMEOBOX-LEUCINE ZIPPER PROTEIN ATHB-52"/>
    <property type="match status" value="1"/>
</dbReference>
<keyword evidence="3 8" id="KW-0238">DNA-binding</keyword>
<dbReference type="AlphaFoldDB" id="A0A834ZNN2"/>
<dbReference type="GO" id="GO:0000981">
    <property type="term" value="F:DNA-binding transcription factor activity, RNA polymerase II-specific"/>
    <property type="evidence" value="ECO:0007669"/>
    <property type="project" value="UniProtKB-UniRule"/>
</dbReference>
<evidence type="ECO:0000256" key="8">
    <source>
        <dbReference type="PROSITE-ProRule" id="PRU00108"/>
    </source>
</evidence>
<protein>
    <recommendedName>
        <fullName evidence="10">Homeobox-leucine zipper protein</fullName>
    </recommendedName>
    <alternativeName>
        <fullName evidence="10">HD-ZIP protein</fullName>
    </alternativeName>
    <alternativeName>
        <fullName evidence="10">Homeodomain transcription factor</fullName>
    </alternativeName>
</protein>
<dbReference type="Proteomes" id="UP000655225">
    <property type="component" value="Unassembled WGS sequence"/>
</dbReference>
<evidence type="ECO:0000256" key="6">
    <source>
        <dbReference type="ARBA" id="ARBA00023242"/>
    </source>
</evidence>
<dbReference type="Pfam" id="PF00046">
    <property type="entry name" value="Homeodomain"/>
    <property type="match status" value="1"/>
</dbReference>
<dbReference type="SMART" id="SM00389">
    <property type="entry name" value="HOX"/>
    <property type="match status" value="1"/>
</dbReference>
<organism evidence="13 14">
    <name type="scientific">Tetracentron sinense</name>
    <name type="common">Spur-leaf</name>
    <dbReference type="NCBI Taxonomy" id="13715"/>
    <lineage>
        <taxon>Eukaryota</taxon>
        <taxon>Viridiplantae</taxon>
        <taxon>Streptophyta</taxon>
        <taxon>Embryophyta</taxon>
        <taxon>Tracheophyta</taxon>
        <taxon>Spermatophyta</taxon>
        <taxon>Magnoliopsida</taxon>
        <taxon>Trochodendrales</taxon>
        <taxon>Trochodendraceae</taxon>
        <taxon>Tetracentron</taxon>
    </lineage>
</organism>
<keyword evidence="11" id="KW-0175">Coiled coil</keyword>
<accession>A0A834ZNN2</accession>
<name>A0A834ZNN2_TETSI</name>
<evidence type="ECO:0000313" key="14">
    <source>
        <dbReference type="Proteomes" id="UP000655225"/>
    </source>
</evidence>
<keyword evidence="5 10" id="KW-0804">Transcription</keyword>
<dbReference type="PANTHER" id="PTHR24326">
    <property type="entry name" value="HOMEOBOX-LEUCINE ZIPPER PROTEIN"/>
    <property type="match status" value="1"/>
</dbReference>